<reference evidence="2 3" key="1">
    <citation type="journal article" date="2019" name="Commun. Biol.">
        <title>The bagworm genome reveals a unique fibroin gene that provides high tensile strength.</title>
        <authorList>
            <person name="Kono N."/>
            <person name="Nakamura H."/>
            <person name="Ohtoshi R."/>
            <person name="Tomita M."/>
            <person name="Numata K."/>
            <person name="Arakawa K."/>
        </authorList>
    </citation>
    <scope>NUCLEOTIDE SEQUENCE [LARGE SCALE GENOMIC DNA]</scope>
</reference>
<keyword evidence="3" id="KW-1185">Reference proteome</keyword>
<evidence type="ECO:0000256" key="1">
    <source>
        <dbReference type="SAM" id="MobiDB-lite"/>
    </source>
</evidence>
<feature type="compositionally biased region" description="Basic and acidic residues" evidence="1">
    <location>
        <begin position="15"/>
        <end position="25"/>
    </location>
</feature>
<evidence type="ECO:0000313" key="3">
    <source>
        <dbReference type="Proteomes" id="UP000299102"/>
    </source>
</evidence>
<dbReference type="Proteomes" id="UP000299102">
    <property type="component" value="Unassembled WGS sequence"/>
</dbReference>
<gene>
    <name evidence="2" type="ORF">EVAR_66872_1</name>
</gene>
<sequence length="147" mass="16196">MANIRLCSDASVDSTPKREHVDVTHPMRPQKQTKRGIRAAGARPPPAAGAVATVSMSRMRFFFFKQLFPELYTRPAGDTRARRRSGTVAYDMWCCEKTITLASSARTATAERNPITGRERCGRSCAAGFQFPDDVSSNTSAGKCSRY</sequence>
<name>A0A4C2A1U9_EUMVA</name>
<dbReference type="AlphaFoldDB" id="A0A4C2A1U9"/>
<proteinExistence type="predicted"/>
<dbReference type="EMBL" id="BGZK01002348">
    <property type="protein sequence ID" value="GBP93183.1"/>
    <property type="molecule type" value="Genomic_DNA"/>
</dbReference>
<accession>A0A4C2A1U9</accession>
<evidence type="ECO:0000313" key="2">
    <source>
        <dbReference type="EMBL" id="GBP93183.1"/>
    </source>
</evidence>
<comment type="caution">
    <text evidence="2">The sequence shown here is derived from an EMBL/GenBank/DDBJ whole genome shotgun (WGS) entry which is preliminary data.</text>
</comment>
<protein>
    <submittedName>
        <fullName evidence="2">Uncharacterized protein</fullName>
    </submittedName>
</protein>
<organism evidence="2 3">
    <name type="scientific">Eumeta variegata</name>
    <name type="common">Bagworm moth</name>
    <name type="synonym">Eumeta japonica</name>
    <dbReference type="NCBI Taxonomy" id="151549"/>
    <lineage>
        <taxon>Eukaryota</taxon>
        <taxon>Metazoa</taxon>
        <taxon>Ecdysozoa</taxon>
        <taxon>Arthropoda</taxon>
        <taxon>Hexapoda</taxon>
        <taxon>Insecta</taxon>
        <taxon>Pterygota</taxon>
        <taxon>Neoptera</taxon>
        <taxon>Endopterygota</taxon>
        <taxon>Lepidoptera</taxon>
        <taxon>Glossata</taxon>
        <taxon>Ditrysia</taxon>
        <taxon>Tineoidea</taxon>
        <taxon>Psychidae</taxon>
        <taxon>Oiketicinae</taxon>
        <taxon>Eumeta</taxon>
    </lineage>
</organism>
<feature type="region of interest" description="Disordered" evidence="1">
    <location>
        <begin position="1"/>
        <end position="45"/>
    </location>
</feature>